<proteinExistence type="predicted"/>
<accession>A0A1Y2F2N5</accession>
<organism evidence="3 4">
    <name type="scientific">Protomyces lactucae-debilis</name>
    <dbReference type="NCBI Taxonomy" id="2754530"/>
    <lineage>
        <taxon>Eukaryota</taxon>
        <taxon>Fungi</taxon>
        <taxon>Dikarya</taxon>
        <taxon>Ascomycota</taxon>
        <taxon>Taphrinomycotina</taxon>
        <taxon>Taphrinomycetes</taxon>
        <taxon>Taphrinales</taxon>
        <taxon>Protomycetaceae</taxon>
        <taxon>Protomyces</taxon>
    </lineage>
</organism>
<feature type="coiled-coil region" evidence="1">
    <location>
        <begin position="166"/>
        <end position="200"/>
    </location>
</feature>
<feature type="compositionally biased region" description="Basic and acidic residues" evidence="2">
    <location>
        <begin position="291"/>
        <end position="309"/>
    </location>
</feature>
<feature type="compositionally biased region" description="Basic residues" evidence="2">
    <location>
        <begin position="228"/>
        <end position="242"/>
    </location>
</feature>
<dbReference type="OrthoDB" id="10642155at2759"/>
<feature type="compositionally biased region" description="Basic and acidic residues" evidence="2">
    <location>
        <begin position="243"/>
        <end position="253"/>
    </location>
</feature>
<evidence type="ECO:0000256" key="2">
    <source>
        <dbReference type="SAM" id="MobiDB-lite"/>
    </source>
</evidence>
<evidence type="ECO:0000256" key="1">
    <source>
        <dbReference type="SAM" id="Coils"/>
    </source>
</evidence>
<dbReference type="AlphaFoldDB" id="A0A1Y2F2N5"/>
<dbReference type="RefSeq" id="XP_040723259.1">
    <property type="nucleotide sequence ID" value="XM_040872086.1"/>
</dbReference>
<sequence length="607" mass="68569">MIGDLYDACLTHKVKLETGEAWHILFQAHVYTLTGHLAQTLHIMNTLWSAEIAQGQSAKSRSKGRKKLLKSLFTESDLPGQGYDDSRHRHRFGETVYQPAEVQGYEHAYAAPQPISKMAGEVRPPPQASAPMSAPPPAVAPRPVYADAQNHPAAPHRTSRDSLDHIAQLVIQKAQLEQDIKSRESKYETLLRESQDLTKKMRVERDAALLELRKTPEHTCGSTSRESRSRHCSCRKHRRRSTRERDTSDDTQQHRTSHAGQHDVRHLDHNRPHFETHESVTRVQSRFEGSVPKRERQTRAHEPHLPHEDSHFQEGFSQLELLIKQFVLLHLKAQPDSLPGPPAALDPALALYADRHGLRHATIFGIRDIRCIVLRGYLMHVMLERVFRCFLFGLTPGVQQSLLDAYKDMMRAYPHDVSKASRWAAGTAAGFISSAGADGGAYDPEAATLRLAETLHSQLRPLLAQIYDDPVYPVDNQGRHDDVDFGHRILREKVLDGLQGIIRSAMGIAQDCRLDSASFVIELPVHLAQFDDHRMWASEGQHGPVAVAYAPIVLKKPALSAHDAQDPIHDQEQHDSRGYLLCRGRVWRTSILSDVQNLSTDYNRDYR</sequence>
<feature type="region of interest" description="Disordered" evidence="2">
    <location>
        <begin position="217"/>
        <end position="309"/>
    </location>
</feature>
<evidence type="ECO:0000313" key="4">
    <source>
        <dbReference type="Proteomes" id="UP000193685"/>
    </source>
</evidence>
<comment type="caution">
    <text evidence="3">The sequence shown here is derived from an EMBL/GenBank/DDBJ whole genome shotgun (WGS) entry which is preliminary data.</text>
</comment>
<evidence type="ECO:0000313" key="3">
    <source>
        <dbReference type="EMBL" id="ORY78148.1"/>
    </source>
</evidence>
<keyword evidence="1" id="KW-0175">Coiled coil</keyword>
<feature type="region of interest" description="Disordered" evidence="2">
    <location>
        <begin position="119"/>
        <end position="160"/>
    </location>
</feature>
<keyword evidence="4" id="KW-1185">Reference proteome</keyword>
<feature type="compositionally biased region" description="Basic and acidic residues" evidence="2">
    <location>
        <begin position="260"/>
        <end position="280"/>
    </location>
</feature>
<name>A0A1Y2F2N5_PROLT</name>
<dbReference type="GeneID" id="63788685"/>
<dbReference type="EMBL" id="MCFI01000018">
    <property type="protein sequence ID" value="ORY78148.1"/>
    <property type="molecule type" value="Genomic_DNA"/>
</dbReference>
<feature type="compositionally biased region" description="Pro residues" evidence="2">
    <location>
        <begin position="123"/>
        <end position="140"/>
    </location>
</feature>
<reference evidence="3 4" key="1">
    <citation type="submission" date="2016-07" db="EMBL/GenBank/DDBJ databases">
        <title>Pervasive Adenine N6-methylation of Active Genes in Fungi.</title>
        <authorList>
            <consortium name="DOE Joint Genome Institute"/>
            <person name="Mondo S.J."/>
            <person name="Dannebaum R.O."/>
            <person name="Kuo R.C."/>
            <person name="Labutti K."/>
            <person name="Haridas S."/>
            <person name="Kuo A."/>
            <person name="Salamov A."/>
            <person name="Ahrendt S.R."/>
            <person name="Lipzen A."/>
            <person name="Sullivan W."/>
            <person name="Andreopoulos W.B."/>
            <person name="Clum A."/>
            <person name="Lindquist E."/>
            <person name="Daum C."/>
            <person name="Ramamoorthy G.K."/>
            <person name="Gryganskyi A."/>
            <person name="Culley D."/>
            <person name="Magnuson J.K."/>
            <person name="James T.Y."/>
            <person name="O'Malley M.A."/>
            <person name="Stajich J.E."/>
            <person name="Spatafora J.W."/>
            <person name="Visel A."/>
            <person name="Grigoriev I.V."/>
        </authorList>
    </citation>
    <scope>NUCLEOTIDE SEQUENCE [LARGE SCALE GENOMIC DNA]</scope>
    <source>
        <strain evidence="3 4">12-1054</strain>
    </source>
</reference>
<gene>
    <name evidence="3" type="ORF">BCR37DRAFT_405463</name>
</gene>
<protein>
    <submittedName>
        <fullName evidence="3">Uncharacterized protein</fullName>
    </submittedName>
</protein>
<dbReference type="Proteomes" id="UP000193685">
    <property type="component" value="Unassembled WGS sequence"/>
</dbReference>